<gene>
    <name evidence="4" type="ORF">ACFFGT_28620</name>
</gene>
<evidence type="ECO:0000313" key="5">
    <source>
        <dbReference type="Proteomes" id="UP001589828"/>
    </source>
</evidence>
<dbReference type="Proteomes" id="UP001589828">
    <property type="component" value="Unassembled WGS sequence"/>
</dbReference>
<dbReference type="InterPro" id="IPR052754">
    <property type="entry name" value="NTPase_KAP_P-loop"/>
</dbReference>
<dbReference type="Pfam" id="PF07693">
    <property type="entry name" value="KAP_NTPase"/>
    <property type="match status" value="2"/>
</dbReference>
<comment type="caution">
    <text evidence="4">The sequence shown here is derived from an EMBL/GenBank/DDBJ whole genome shotgun (WGS) entry which is preliminary data.</text>
</comment>
<dbReference type="EMBL" id="JBHLTS010000078">
    <property type="protein sequence ID" value="MFC0518213.1"/>
    <property type="molecule type" value="Genomic_DNA"/>
</dbReference>
<dbReference type="InterPro" id="IPR011646">
    <property type="entry name" value="KAP_P-loop"/>
</dbReference>
<dbReference type="InterPro" id="IPR043472">
    <property type="entry name" value="Macro_dom-like"/>
</dbReference>
<protein>
    <submittedName>
        <fullName evidence="4">P-loop NTPase fold protein</fullName>
    </submittedName>
</protein>
<feature type="domain" description="KAP NTPase" evidence="3">
    <location>
        <begin position="774"/>
        <end position="974"/>
    </location>
</feature>
<keyword evidence="1" id="KW-0175">Coiled coil</keyword>
<dbReference type="PANTHER" id="PTHR22674:SF6">
    <property type="entry name" value="NTPASE KAP FAMILY P-LOOP DOMAIN-CONTAINING PROTEIN 1"/>
    <property type="match status" value="1"/>
</dbReference>
<feature type="coiled-coil region" evidence="1">
    <location>
        <begin position="699"/>
        <end position="726"/>
    </location>
</feature>
<feature type="domain" description="KAP NTPase" evidence="3">
    <location>
        <begin position="381"/>
        <end position="523"/>
    </location>
</feature>
<feature type="coiled-coil region" evidence="1">
    <location>
        <begin position="492"/>
        <end position="526"/>
    </location>
</feature>
<dbReference type="SUPFAM" id="SSF52540">
    <property type="entry name" value="P-loop containing nucleoside triphosphate hydrolases"/>
    <property type="match status" value="1"/>
</dbReference>
<dbReference type="Gene3D" id="3.40.220.10">
    <property type="entry name" value="Leucine Aminopeptidase, subunit E, domain 1"/>
    <property type="match status" value="1"/>
</dbReference>
<organism evidence="4 5">
    <name type="scientific">Mucilaginibacter angelicae</name>
    <dbReference type="NCBI Taxonomy" id="869718"/>
    <lineage>
        <taxon>Bacteria</taxon>
        <taxon>Pseudomonadati</taxon>
        <taxon>Bacteroidota</taxon>
        <taxon>Sphingobacteriia</taxon>
        <taxon>Sphingobacteriales</taxon>
        <taxon>Sphingobacteriaceae</taxon>
        <taxon>Mucilaginibacter</taxon>
    </lineage>
</organism>
<evidence type="ECO:0000259" key="3">
    <source>
        <dbReference type="Pfam" id="PF07693"/>
    </source>
</evidence>
<keyword evidence="5" id="KW-1185">Reference proteome</keyword>
<keyword evidence="2" id="KW-0472">Membrane</keyword>
<keyword evidence="2" id="KW-0812">Transmembrane</keyword>
<keyword evidence="2" id="KW-1133">Transmembrane helix</keyword>
<dbReference type="SUPFAM" id="SSF52949">
    <property type="entry name" value="Macro domain-like"/>
    <property type="match status" value="1"/>
</dbReference>
<proteinExistence type="predicted"/>
<evidence type="ECO:0000256" key="2">
    <source>
        <dbReference type="SAM" id="Phobius"/>
    </source>
</evidence>
<dbReference type="PANTHER" id="PTHR22674">
    <property type="entry name" value="NTPASE, KAP FAMILY P-LOOP DOMAIN-CONTAINING 1"/>
    <property type="match status" value="1"/>
</dbReference>
<feature type="transmembrane region" description="Helical" evidence="2">
    <location>
        <begin position="634"/>
        <end position="653"/>
    </location>
</feature>
<dbReference type="RefSeq" id="WP_377025940.1">
    <property type="nucleotide sequence ID" value="NZ_JBHLTS010000078.1"/>
</dbReference>
<feature type="transmembrane region" description="Helical" evidence="2">
    <location>
        <begin position="601"/>
        <end position="622"/>
    </location>
</feature>
<accession>A0ABV6LFH2</accession>
<reference evidence="4 5" key="1">
    <citation type="submission" date="2024-09" db="EMBL/GenBank/DDBJ databases">
        <authorList>
            <person name="Sun Q."/>
            <person name="Mori K."/>
        </authorList>
    </citation>
    <scope>NUCLEOTIDE SEQUENCE [LARGE SCALE GENOMIC DNA]</scope>
    <source>
        <strain evidence="4 5">NCAIM B.02415</strain>
    </source>
</reference>
<name>A0ABV6LFH2_9SPHI</name>
<evidence type="ECO:0000256" key="1">
    <source>
        <dbReference type="SAM" id="Coils"/>
    </source>
</evidence>
<sequence length="1079" mass="121645">MPGKITLIHDNLFSTYADAIVVPRSTVGSFGADFADGLLKYFDIDRSSNSPASKLGVLTLNEYPNKGRSNNQSPTFYLLEATTVDTSSLGDYEAIRSLGRQIAEFTQKYPRVADVATPLLGTGAGGLDHLKVYQLLAQEFTANAAPNCNLLVYIQDEKVYHTLIDSEGGTMSPVKKAGISPNETQYSVTGSAVSSQAVLTNIDRPEDDESDFFRNNSFYLAQSVWNGADYTESFFQAGIWEANIGELVEELQSVASASVVFLTSPVRNEKSRRLQIRGVGVVKNNNLDGRLVGVEWLIKDVNKSVRLTISDTGDFIVTGQDTARTILATIPGWEVILIPFLRDFKSKTPETGGSPVSLIAKLTSDTVSSDDYLGINKDVTAFAKIIASNNFSPPLAIGLFGKWGSGKSFFMSRLRDQVHYLGRSGQDFYCKGIVQIYFNSWSYLDANLWASIVSTIFDQLRQFIGGSTLSDQDEEDALNILNEEMGIVNEEMGAISEKKQQVQQQKDKLQQQRDDLEADLEKQLREVGKKSLDNVLASADKQFEISKQIKEAIDDNKSIQTTRKDIETVIPPVYLDHPGKAYEQARSIWTFIKVFFDRKRIGWNLLFLALLLSAILLIPYLTKNLAGWLKNYDLSLPSLQIIAASLAILLPGWKRFLTVYREWQPVVAAFWKIKTDYDKTVENALFVHQQKEKELELSIHTVQADINTLDRQLEQKEKILAELALRKKNVLEPEALYSFIERRCKSDDYRKHLGIISVIRKDFLTLSRLFLDNKYEKREEFLSKFEYPLDRIILYIDDLDRCPEERVVEVLEAVNLLMTFPLFVVVVGVDPRWVKNALLKRYAFQFSAAVMTNNGVMIEKIEASDYLEKIFQVPFHLKTAEDNEIKAMIQGLVGGARVSEPIPVDPDDIPAPVGNVSIPVSLSAKPTEDTPLPETDPHLVLTAREIYLMQQMSPILGNNPRVIKRFVNIYQVMRAHEGFYIKNNQGDDSYLPPLFNLALYTGRFKGLAHNFANYIQYEALSELTLSQYLEISVDADIDKIKISLKTELKGIKEVNLLNLQLSGFSQHERFISRFTFAEL</sequence>
<evidence type="ECO:0000313" key="4">
    <source>
        <dbReference type="EMBL" id="MFC0518213.1"/>
    </source>
</evidence>
<dbReference type="InterPro" id="IPR027417">
    <property type="entry name" value="P-loop_NTPase"/>
</dbReference>